<dbReference type="FunCoup" id="A0A1I2FQ86">
    <property type="interactions" value="215"/>
</dbReference>
<dbReference type="EMBL" id="FONA01000033">
    <property type="protein sequence ID" value="SFF07163.1"/>
    <property type="molecule type" value="Genomic_DNA"/>
</dbReference>
<keyword evidence="4 11" id="KW-0812">Transmembrane</keyword>
<dbReference type="AlphaFoldDB" id="A0A1I2FQ86"/>
<evidence type="ECO:0000256" key="5">
    <source>
        <dbReference type="ARBA" id="ARBA00022989"/>
    </source>
</evidence>
<evidence type="ECO:0000256" key="9">
    <source>
        <dbReference type="ARBA" id="ARBA00035120"/>
    </source>
</evidence>
<keyword evidence="11" id="KW-0915">Sodium</keyword>
<feature type="transmembrane region" description="Helical" evidence="11">
    <location>
        <begin position="34"/>
        <end position="56"/>
    </location>
</feature>
<feature type="transmembrane region" description="Helical" evidence="11">
    <location>
        <begin position="5"/>
        <end position="22"/>
    </location>
</feature>
<protein>
    <recommendedName>
        <fullName evidence="11">Fluoride-specific ion channel FluC</fullName>
    </recommendedName>
</protein>
<dbReference type="GO" id="GO:0140114">
    <property type="term" value="P:cellular detoxification of fluoride"/>
    <property type="evidence" value="ECO:0007669"/>
    <property type="project" value="UniProtKB-UniRule"/>
</dbReference>
<evidence type="ECO:0000256" key="1">
    <source>
        <dbReference type="ARBA" id="ARBA00004651"/>
    </source>
</evidence>
<comment type="catalytic activity">
    <reaction evidence="10">
        <text>fluoride(in) = fluoride(out)</text>
        <dbReference type="Rhea" id="RHEA:76159"/>
        <dbReference type="ChEBI" id="CHEBI:17051"/>
    </reaction>
    <physiologicalReaction direction="left-to-right" evidence="10">
        <dbReference type="Rhea" id="RHEA:76160"/>
    </physiologicalReaction>
</comment>
<gene>
    <name evidence="11" type="primary">fluC</name>
    <name evidence="11" type="synonym">crcB</name>
    <name evidence="12" type="ORF">SAMN05444380_1334</name>
</gene>
<evidence type="ECO:0000256" key="4">
    <source>
        <dbReference type="ARBA" id="ARBA00022692"/>
    </source>
</evidence>
<keyword evidence="3" id="KW-0997">Cell inner membrane</keyword>
<dbReference type="InParanoid" id="A0A1I2FQ86"/>
<evidence type="ECO:0000313" key="12">
    <source>
        <dbReference type="EMBL" id="SFF07163.1"/>
    </source>
</evidence>
<feature type="binding site" evidence="11">
    <location>
        <position position="76"/>
    </location>
    <ligand>
        <name>Na(+)</name>
        <dbReference type="ChEBI" id="CHEBI:29101"/>
        <note>structural</note>
    </ligand>
</feature>
<keyword evidence="11" id="KW-0479">Metal-binding</keyword>
<dbReference type="Proteomes" id="UP000181976">
    <property type="component" value="Unassembled WGS sequence"/>
</dbReference>
<feature type="transmembrane region" description="Helical" evidence="11">
    <location>
        <begin position="68"/>
        <end position="85"/>
    </location>
</feature>
<evidence type="ECO:0000256" key="2">
    <source>
        <dbReference type="ARBA" id="ARBA00022475"/>
    </source>
</evidence>
<dbReference type="STRING" id="385682.SAMN05444380_1334"/>
<proteinExistence type="inferred from homology"/>
<keyword evidence="6 11" id="KW-0406">Ion transport</keyword>
<keyword evidence="2 11" id="KW-1003">Cell membrane</keyword>
<dbReference type="GO" id="GO:0046872">
    <property type="term" value="F:metal ion binding"/>
    <property type="evidence" value="ECO:0007669"/>
    <property type="project" value="UniProtKB-KW"/>
</dbReference>
<keyword evidence="11" id="KW-0813">Transport</keyword>
<comment type="subcellular location">
    <subcellularLocation>
        <location evidence="1 11">Cell membrane</location>
        <topology evidence="1 11">Multi-pass membrane protein</topology>
    </subcellularLocation>
</comment>
<keyword evidence="13" id="KW-1185">Reference proteome</keyword>
<keyword evidence="7 11" id="KW-0472">Membrane</keyword>
<organism evidence="12 13">
    <name type="scientific">Thermophagus xiamenensis</name>
    <dbReference type="NCBI Taxonomy" id="385682"/>
    <lineage>
        <taxon>Bacteria</taxon>
        <taxon>Pseudomonadati</taxon>
        <taxon>Bacteroidota</taxon>
        <taxon>Bacteroidia</taxon>
        <taxon>Marinilabiliales</taxon>
        <taxon>Marinilabiliaceae</taxon>
        <taxon>Thermophagus</taxon>
    </lineage>
</organism>
<name>A0A1I2FQ86_9BACT</name>
<evidence type="ECO:0000256" key="10">
    <source>
        <dbReference type="ARBA" id="ARBA00035585"/>
    </source>
</evidence>
<dbReference type="eggNOG" id="COG0239">
    <property type="taxonomic scope" value="Bacteria"/>
</dbReference>
<reference evidence="12 13" key="1">
    <citation type="submission" date="2016-10" db="EMBL/GenBank/DDBJ databases">
        <authorList>
            <person name="de Groot N.N."/>
        </authorList>
    </citation>
    <scope>NUCLEOTIDE SEQUENCE [LARGE SCALE GENOMIC DNA]</scope>
    <source>
        <strain evidence="12 13">DSM 19012</strain>
    </source>
</reference>
<dbReference type="PANTHER" id="PTHR28259">
    <property type="entry name" value="FLUORIDE EXPORT PROTEIN 1-RELATED"/>
    <property type="match status" value="1"/>
</dbReference>
<evidence type="ECO:0000256" key="8">
    <source>
        <dbReference type="ARBA" id="ARBA00023303"/>
    </source>
</evidence>
<comment type="function">
    <text evidence="11">Fluoride-specific ion channel. Important for reducing fluoride concentration in the cell, thus reducing its toxicity.</text>
</comment>
<dbReference type="NCBIfam" id="TIGR00494">
    <property type="entry name" value="crcB"/>
    <property type="match status" value="1"/>
</dbReference>
<evidence type="ECO:0000256" key="6">
    <source>
        <dbReference type="ARBA" id="ARBA00023065"/>
    </source>
</evidence>
<keyword evidence="5 11" id="KW-1133">Transmembrane helix</keyword>
<evidence type="ECO:0000256" key="7">
    <source>
        <dbReference type="ARBA" id="ARBA00023136"/>
    </source>
</evidence>
<evidence type="ECO:0000256" key="3">
    <source>
        <dbReference type="ARBA" id="ARBA00022519"/>
    </source>
</evidence>
<dbReference type="Pfam" id="PF02537">
    <property type="entry name" value="CRCB"/>
    <property type="match status" value="1"/>
</dbReference>
<dbReference type="InterPro" id="IPR003691">
    <property type="entry name" value="FluC"/>
</dbReference>
<dbReference type="GO" id="GO:0005886">
    <property type="term" value="C:plasma membrane"/>
    <property type="evidence" value="ECO:0007669"/>
    <property type="project" value="UniProtKB-SubCell"/>
</dbReference>
<dbReference type="PANTHER" id="PTHR28259:SF1">
    <property type="entry name" value="FLUORIDE EXPORT PROTEIN 1-RELATED"/>
    <property type="match status" value="1"/>
</dbReference>
<evidence type="ECO:0000313" key="13">
    <source>
        <dbReference type="Proteomes" id="UP000181976"/>
    </source>
</evidence>
<dbReference type="HAMAP" id="MF_00454">
    <property type="entry name" value="FluC"/>
    <property type="match status" value="1"/>
</dbReference>
<feature type="transmembrane region" description="Helical" evidence="11">
    <location>
        <begin position="97"/>
        <end position="117"/>
    </location>
</feature>
<feature type="binding site" evidence="11">
    <location>
        <position position="79"/>
    </location>
    <ligand>
        <name>Na(+)</name>
        <dbReference type="ChEBI" id="CHEBI:29101"/>
        <note>structural</note>
    </ligand>
</feature>
<comment type="activity regulation">
    <text evidence="11">Na(+) is not transported, but it plays an essential structural role and its presence is essential for fluoride channel function.</text>
</comment>
<dbReference type="RefSeq" id="WP_010528627.1">
    <property type="nucleotide sequence ID" value="NZ_AFSL01000090.1"/>
</dbReference>
<accession>A0A1I2FQ86</accession>
<dbReference type="GO" id="GO:0062054">
    <property type="term" value="F:fluoride channel activity"/>
    <property type="evidence" value="ECO:0007669"/>
    <property type="project" value="UniProtKB-UniRule"/>
</dbReference>
<sequence length="125" mass="13877">MIKTILIAGIGGFVGTVFRYLISRYVQITVASTFPWGTLIVNIVGSFLIGLFFGIAEKGTFMSPEWRLLLTVGFCGGFTTFSTFSNDALLLLENREVFRFVLYSGFSFFLSLMAVFLGRGLTKII</sequence>
<comment type="similarity">
    <text evidence="9 11">Belongs to the fluoride channel Fluc/FEX (TC 1.A.43) family.</text>
</comment>
<evidence type="ECO:0000256" key="11">
    <source>
        <dbReference type="HAMAP-Rule" id="MF_00454"/>
    </source>
</evidence>
<keyword evidence="8 11" id="KW-0407">Ion channel</keyword>